<dbReference type="EMBL" id="DAAPAC010000037">
    <property type="protein sequence ID" value="HAD4909877.1"/>
    <property type="molecule type" value="Genomic_DNA"/>
</dbReference>
<dbReference type="SUPFAM" id="SSF52540">
    <property type="entry name" value="P-loop containing nucleoside triphosphate hydrolases"/>
    <property type="match status" value="1"/>
</dbReference>
<name>A0A715RJ01_SALTI</name>
<proteinExistence type="predicted"/>
<dbReference type="InterPro" id="IPR011646">
    <property type="entry name" value="KAP_P-loop"/>
</dbReference>
<evidence type="ECO:0000313" key="4">
    <source>
        <dbReference type="EMBL" id="HAD5951492.1"/>
    </source>
</evidence>
<reference evidence="2" key="1">
    <citation type="journal article" date="2018" name="Genome Biol.">
        <title>SKESA: strategic k-mer extension for scrupulous assemblies.</title>
        <authorList>
            <person name="Souvorov A."/>
            <person name="Agarwala R."/>
            <person name="Lipman D.J."/>
        </authorList>
    </citation>
    <scope>NUCLEOTIDE SEQUENCE</scope>
    <source>
        <strain evidence="2">CT18</strain>
    </source>
</reference>
<feature type="domain" description="KAP NTPase" evidence="1">
    <location>
        <begin position="27"/>
        <end position="337"/>
    </location>
</feature>
<protein>
    <recommendedName>
        <fullName evidence="1">KAP NTPase domain-containing protein</fullName>
    </recommendedName>
</protein>
<dbReference type="EMBL" id="DAAPGK010000039">
    <property type="protein sequence ID" value="HAD5867132.1"/>
    <property type="molecule type" value="Genomic_DNA"/>
</dbReference>
<accession>A0A715RJ01</accession>
<organism evidence="2">
    <name type="scientific">Salmonella enterica subsp. enterica serovar Typhi str. CT18</name>
    <dbReference type="NCBI Taxonomy" id="220341"/>
    <lineage>
        <taxon>Bacteria</taxon>
        <taxon>Pseudomonadati</taxon>
        <taxon>Pseudomonadota</taxon>
        <taxon>Gammaproteobacteria</taxon>
        <taxon>Enterobacterales</taxon>
        <taxon>Enterobacteriaceae</taxon>
        <taxon>Salmonella</taxon>
    </lineage>
</organism>
<dbReference type="Pfam" id="PF07693">
    <property type="entry name" value="KAP_NTPase"/>
    <property type="match status" value="1"/>
</dbReference>
<dbReference type="Gene3D" id="3.40.50.300">
    <property type="entry name" value="P-loop containing nucleotide triphosphate hydrolases"/>
    <property type="match status" value="1"/>
</dbReference>
<sequence length="454" mass="51887">MNITTNRNGFENGFDITSDIFNRKTLYDQMIRLIINAPDSNLVFALDDIWGSGKTSFVKMLKSELELTNSEYIDVVYFDAFENDYQSDPFISISSELYNLLKHRGVEAEDVADRIIKTGKKIGAKILIGGAKVAITTLTAGVVNGSALDAAGKTVSDSINSELESFVEEKIKSMEQEKNSIADFKKALEEIYTNTKRKTLIIIDELDRARPDYSLELLEKIKHLFSVKGMVFLLVMNREQFEKGIAYKYGDINTGLYLNKFIHYWFSLPKINMYDSMVLQASNKTTITTYIKKTLQQNHSLGINTDGAFVRVLSCLIETNNCSLREVERCISTMLVVDNHTCIANNDDNYYMIALALVCFLKVTSPDMLNRLLKKEMSSEEILELLNIKSDYFSSKMEIKLLKELLDYYYIDKETLKLLRNEKGSYVQRIEGDFAFEYNHIFNISTSIANMTIK</sequence>
<reference evidence="2" key="2">
    <citation type="submission" date="2019-01" db="EMBL/GenBank/DDBJ databases">
        <authorList>
            <consortium name="NCBI Pathogen Detection Project"/>
        </authorList>
    </citation>
    <scope>NUCLEOTIDE SEQUENCE</scope>
    <source>
        <strain evidence="2">CT18</strain>
    </source>
</reference>
<comment type="caution">
    <text evidence="2">The sequence shown here is derived from an EMBL/GenBank/DDBJ whole genome shotgun (WGS) entry which is preliminary data.</text>
</comment>
<dbReference type="AlphaFoldDB" id="A0A715RJ01"/>
<evidence type="ECO:0000313" key="3">
    <source>
        <dbReference type="EMBL" id="HAD5867132.1"/>
    </source>
</evidence>
<dbReference type="EMBL" id="DAAPEY010000039">
    <property type="protein sequence ID" value="HAD5951492.1"/>
    <property type="molecule type" value="Genomic_DNA"/>
</dbReference>
<evidence type="ECO:0000259" key="1">
    <source>
        <dbReference type="Pfam" id="PF07693"/>
    </source>
</evidence>
<gene>
    <name evidence="2" type="ORF">G1U09_23255</name>
    <name evidence="4" type="ORF">G1V26_23215</name>
    <name evidence="3" type="ORF">G1W06_23205</name>
</gene>
<evidence type="ECO:0000313" key="2">
    <source>
        <dbReference type="EMBL" id="HAD4909877.1"/>
    </source>
</evidence>
<dbReference type="InterPro" id="IPR027417">
    <property type="entry name" value="P-loop_NTPase"/>
</dbReference>